<evidence type="ECO:0000313" key="2">
    <source>
        <dbReference type="EMBL" id="KAK5175771.1"/>
    </source>
</evidence>
<evidence type="ECO:0000256" key="1">
    <source>
        <dbReference type="SAM" id="MobiDB-lite"/>
    </source>
</evidence>
<evidence type="ECO:0008006" key="4">
    <source>
        <dbReference type="Google" id="ProtNLM"/>
    </source>
</evidence>
<organism evidence="2 3">
    <name type="scientific">Saxophila tyrrhenica</name>
    <dbReference type="NCBI Taxonomy" id="1690608"/>
    <lineage>
        <taxon>Eukaryota</taxon>
        <taxon>Fungi</taxon>
        <taxon>Dikarya</taxon>
        <taxon>Ascomycota</taxon>
        <taxon>Pezizomycotina</taxon>
        <taxon>Dothideomycetes</taxon>
        <taxon>Dothideomycetidae</taxon>
        <taxon>Mycosphaerellales</taxon>
        <taxon>Extremaceae</taxon>
        <taxon>Saxophila</taxon>
    </lineage>
</organism>
<feature type="region of interest" description="Disordered" evidence="1">
    <location>
        <begin position="242"/>
        <end position="261"/>
    </location>
</feature>
<feature type="region of interest" description="Disordered" evidence="1">
    <location>
        <begin position="124"/>
        <end position="155"/>
    </location>
</feature>
<protein>
    <recommendedName>
        <fullName evidence="4">Phosphoglycerate mutase family protein</fullName>
    </recommendedName>
</protein>
<dbReference type="Gene3D" id="3.40.50.1240">
    <property type="entry name" value="Phosphoglycerate mutase-like"/>
    <property type="match status" value="2"/>
</dbReference>
<feature type="region of interest" description="Disordered" evidence="1">
    <location>
        <begin position="575"/>
        <end position="726"/>
    </location>
</feature>
<proteinExistence type="predicted"/>
<evidence type="ECO:0000313" key="3">
    <source>
        <dbReference type="Proteomes" id="UP001337655"/>
    </source>
</evidence>
<keyword evidence="3" id="KW-1185">Reference proteome</keyword>
<dbReference type="PANTHER" id="PTHR16469:SF27">
    <property type="entry name" value="UBIQUITIN-ASSOCIATED AND SH3 DOMAIN-CONTAINING BA-RELATED"/>
    <property type="match status" value="1"/>
</dbReference>
<feature type="compositionally biased region" description="Basic and acidic residues" evidence="1">
    <location>
        <begin position="401"/>
        <end position="416"/>
    </location>
</feature>
<name>A0AAV9PPM9_9PEZI</name>
<dbReference type="SUPFAM" id="SSF53254">
    <property type="entry name" value="Phosphoglycerate mutase-like"/>
    <property type="match status" value="1"/>
</dbReference>
<feature type="compositionally biased region" description="Polar residues" evidence="1">
    <location>
        <begin position="242"/>
        <end position="256"/>
    </location>
</feature>
<comment type="caution">
    <text evidence="2">The sequence shown here is derived from an EMBL/GenBank/DDBJ whole genome shotgun (WGS) entry which is preliminary data.</text>
</comment>
<dbReference type="EMBL" id="JAVRRT010000001">
    <property type="protein sequence ID" value="KAK5175771.1"/>
    <property type="molecule type" value="Genomic_DNA"/>
</dbReference>
<feature type="region of interest" description="Disordered" evidence="1">
    <location>
        <begin position="268"/>
        <end position="305"/>
    </location>
</feature>
<dbReference type="PANTHER" id="PTHR16469">
    <property type="entry name" value="UBIQUITIN-ASSOCIATED AND SH3 DOMAIN-CONTAINING BA-RELATED"/>
    <property type="match status" value="1"/>
</dbReference>
<reference evidence="2 3" key="1">
    <citation type="submission" date="2023-08" db="EMBL/GenBank/DDBJ databases">
        <title>Black Yeasts Isolated from many extreme environments.</title>
        <authorList>
            <person name="Coleine C."/>
            <person name="Stajich J.E."/>
            <person name="Selbmann L."/>
        </authorList>
    </citation>
    <scope>NUCLEOTIDE SEQUENCE [LARGE SCALE GENOMIC DNA]</scope>
    <source>
        <strain evidence="2 3">CCFEE 5935</strain>
    </source>
</reference>
<dbReference type="InterPro" id="IPR051710">
    <property type="entry name" value="Phosphatase_SH3-domain"/>
</dbReference>
<feature type="region of interest" description="Disordered" evidence="1">
    <location>
        <begin position="468"/>
        <end position="488"/>
    </location>
</feature>
<feature type="compositionally biased region" description="Polar residues" evidence="1">
    <location>
        <begin position="126"/>
        <end position="141"/>
    </location>
</feature>
<feature type="region of interest" description="Disordered" evidence="1">
    <location>
        <begin position="60"/>
        <end position="96"/>
    </location>
</feature>
<dbReference type="Proteomes" id="UP001337655">
    <property type="component" value="Unassembled WGS sequence"/>
</dbReference>
<dbReference type="CDD" id="cd07040">
    <property type="entry name" value="HP"/>
    <property type="match status" value="1"/>
</dbReference>
<dbReference type="GeneID" id="89922260"/>
<feature type="compositionally biased region" description="Basic and acidic residues" evidence="1">
    <location>
        <begin position="707"/>
        <end position="726"/>
    </location>
</feature>
<feature type="region of interest" description="Disordered" evidence="1">
    <location>
        <begin position="401"/>
        <end position="422"/>
    </location>
</feature>
<gene>
    <name evidence="2" type="ORF">LTR77_000911</name>
</gene>
<dbReference type="AlphaFoldDB" id="A0AAV9PPM9"/>
<feature type="region of interest" description="Disordered" evidence="1">
    <location>
        <begin position="543"/>
        <end position="563"/>
    </location>
</feature>
<dbReference type="InterPro" id="IPR029033">
    <property type="entry name" value="His_PPase_superfam"/>
</dbReference>
<feature type="compositionally biased region" description="Polar residues" evidence="1">
    <location>
        <begin position="550"/>
        <end position="559"/>
    </location>
</feature>
<sequence>MAQQQPAVVIIARHGLRLDAADPSWHHSTPAPYDPPLTYGGWTQCRALGKRIAGLLDAREQEAADGKEKSARPHGAEYKDGIDGEERPQKKRKLKHKVVIHSSPFLRCLQTSVAIAAGMAQYKPSIETSGRPRTTSRTHSGSPRLRPVDRPSSPRLPAIAEPDLAHALAKRSLQLPKHHRKSMLRVDAFLGEWLNPEYYDQIMPPPPSPMMMTTAKAELMENENVEIFSPTVSLKTANGTLWSGTNANATTNGSRESTLDDWSLVEDAVPASPLSPGSRRRASQSSVGSIDRPKSPFRPGSALQPLTSTLPKQEAAIYHPPQPQYAVSTSDRIPRGYVAHAKNACTNVDYQWDSSRAPQNWGDGGQFGEEWSSMHKRFRRGLNHLISWYSKQDADARGEDALGVDQADHRPKSRSTDDEEQEDTVVIMVTHGAGCNALIGALTGQPVLLDVGMASLTMAVRKEDAPPITTFASSTAPSPRGSPTPEQMALNNATRRTSLDLGLSSIYDLKLVASTEHLRPSGASPSMRPVDANKQAFIDNYRQRLGAPNPSRSNTSSMLGSIRRPSAVNNIPLAAGSRDRSASLTPAAKVDSPPLSTGLWTPPGARTPTAQAQTIRPGLGTANSDTAAIRNGSLSEELRRDTPNPPNELDVQTGGVNESAQSSRPGSRHDDVLPELPQIPSPADSVPTSLARGLSQRGLWGAQPRGARVERVGREAPKRRWTVDQE</sequence>
<feature type="compositionally biased region" description="Polar residues" evidence="1">
    <location>
        <begin position="654"/>
        <end position="665"/>
    </location>
</feature>
<dbReference type="RefSeq" id="XP_064664409.1">
    <property type="nucleotide sequence ID" value="XM_064798175.1"/>
</dbReference>
<accession>A0AAV9PPM9</accession>
<feature type="compositionally biased region" description="Basic and acidic residues" evidence="1">
    <location>
        <begin position="60"/>
        <end position="88"/>
    </location>
</feature>